<comment type="caution">
    <text evidence="1">The sequence shown here is derived from an EMBL/GenBank/DDBJ whole genome shotgun (WGS) entry which is preliminary data.</text>
</comment>
<accession>A0A0F9BV39</accession>
<name>A0A0F9BV39_9ZZZZ</name>
<feature type="non-terminal residue" evidence="1">
    <location>
        <position position="73"/>
    </location>
</feature>
<organism evidence="1">
    <name type="scientific">marine sediment metagenome</name>
    <dbReference type="NCBI Taxonomy" id="412755"/>
    <lineage>
        <taxon>unclassified sequences</taxon>
        <taxon>metagenomes</taxon>
        <taxon>ecological metagenomes</taxon>
    </lineage>
</organism>
<sequence>MSTFIPSTAQTRALTLLSLKDAAVKWDGITAGAVHGQLDRYRKLDVAIAPPTLHALLDRRWIERPDSEAGKDA</sequence>
<gene>
    <name evidence="1" type="ORF">LCGC14_2402380</name>
</gene>
<evidence type="ECO:0000313" key="1">
    <source>
        <dbReference type="EMBL" id="KKL25724.1"/>
    </source>
</evidence>
<protein>
    <submittedName>
        <fullName evidence="1">Uncharacterized protein</fullName>
    </submittedName>
</protein>
<proteinExistence type="predicted"/>
<dbReference type="EMBL" id="LAZR01036109">
    <property type="protein sequence ID" value="KKL25724.1"/>
    <property type="molecule type" value="Genomic_DNA"/>
</dbReference>
<dbReference type="AlphaFoldDB" id="A0A0F9BV39"/>
<reference evidence="1" key="1">
    <citation type="journal article" date="2015" name="Nature">
        <title>Complex archaea that bridge the gap between prokaryotes and eukaryotes.</title>
        <authorList>
            <person name="Spang A."/>
            <person name="Saw J.H."/>
            <person name="Jorgensen S.L."/>
            <person name="Zaremba-Niedzwiedzka K."/>
            <person name="Martijn J."/>
            <person name="Lind A.E."/>
            <person name="van Eijk R."/>
            <person name="Schleper C."/>
            <person name="Guy L."/>
            <person name="Ettema T.J."/>
        </authorList>
    </citation>
    <scope>NUCLEOTIDE SEQUENCE</scope>
</reference>